<organism evidence="1 2">
    <name type="scientific">Glossina morsitans morsitans</name>
    <name type="common">Savannah tsetse fly</name>
    <dbReference type="NCBI Taxonomy" id="37546"/>
    <lineage>
        <taxon>Eukaryota</taxon>
        <taxon>Metazoa</taxon>
        <taxon>Ecdysozoa</taxon>
        <taxon>Arthropoda</taxon>
        <taxon>Hexapoda</taxon>
        <taxon>Insecta</taxon>
        <taxon>Pterygota</taxon>
        <taxon>Neoptera</taxon>
        <taxon>Endopterygota</taxon>
        <taxon>Diptera</taxon>
        <taxon>Brachycera</taxon>
        <taxon>Muscomorpha</taxon>
        <taxon>Hippoboscoidea</taxon>
        <taxon>Glossinidae</taxon>
        <taxon>Glossina</taxon>
    </lineage>
</organism>
<proteinExistence type="predicted"/>
<protein>
    <submittedName>
        <fullName evidence="1">Uncharacterized protein</fullName>
    </submittedName>
</protein>
<accession>A0A1B0GEL6</accession>
<reference evidence="1" key="1">
    <citation type="submission" date="2020-05" db="UniProtKB">
        <authorList>
            <consortium name="EnsemblMetazoa"/>
        </authorList>
    </citation>
    <scope>IDENTIFICATION</scope>
    <source>
        <strain evidence="1">Yale</strain>
    </source>
</reference>
<evidence type="ECO:0000313" key="2">
    <source>
        <dbReference type="Proteomes" id="UP000092444"/>
    </source>
</evidence>
<name>A0A1B0GEL6_GLOMM</name>
<keyword evidence="2" id="KW-1185">Reference proteome</keyword>
<dbReference type="EMBL" id="CCAG010012376">
    <property type="status" value="NOT_ANNOTATED_CDS"/>
    <property type="molecule type" value="Genomic_DNA"/>
</dbReference>
<sequence>MTTPPNITELQRFLTIPNLGLFICNLSANNKAGIQWHIQQEKFENLGTEITRASALRYFNSCKKLTMSVIASELAVKSTIMHDYNAIANVCDTFKCSNSKQEIIVHGLPHIPCFKSAGDIFEIRNKQYLLLIDYYSKFNRLQLLSANYSGIQTTTKVKSRHSKYFNHG</sequence>
<dbReference type="EnsemblMetazoa" id="GMOY011739-RA">
    <property type="protein sequence ID" value="GMOY011739-PA"/>
    <property type="gene ID" value="GMOY011739"/>
</dbReference>
<dbReference type="Proteomes" id="UP000092444">
    <property type="component" value="Unassembled WGS sequence"/>
</dbReference>
<evidence type="ECO:0000313" key="1">
    <source>
        <dbReference type="EnsemblMetazoa" id="GMOY011739-PA"/>
    </source>
</evidence>
<dbReference type="AlphaFoldDB" id="A0A1B0GEL6"/>
<dbReference type="VEuPathDB" id="VectorBase:GMOY011739"/>